<dbReference type="InterPro" id="IPR011608">
    <property type="entry name" value="PRD"/>
</dbReference>
<sequence>MKSMNERQKEILRILVTESGKPLFVQDIAERVGYSEKTIRNDFKTIEIYLRENTSAKLIRKPGLGVYIDMDDLEKAQLFQMLQLTSSMTKDEEDSTRLLHIAYELIMGREPISAQELAEKHYVNKSIIKKDLEKLEKWLTQKELSLQSKQKIGLSIEGSETNKRRALANLSDLNNEPTTGWAFLLNKFSQHEIEIIQRELLDFQQIHSLFFTDETNDRLLTHILLMIRRMKLGQPISLAKEDMNIVKDKLEFEWAHTFLKKLEIMFVVHFSEEEIAYFTLHLLGGRFRIQHNQEISEIYENPKMNAQLSAIIKELISNMTELTKVDFTNDSSLKEGLHIHLYSALNRLTYGLTVSNPMLYEIKRMYPYVFDSVIHVLEEINHMFSIEIPEEEAAYLTIHFQASIERLRQNIGNDHNVIIVCHMGIGMSQLLNAKIEKKIQSINIIGCIAKADLRDYLTNHEVDLIISTIDLPDVMIPHIVISPLLEGAEEKRLKAFIAKQTTSTEENQHHSMLNQFIETSTLFLNQASDHRFKIIEKLANALYEAGFVDNKYGHSAIIRERMSATTIGSGIAIPHGNPKLIKKPAIAVATLKHPIEWEIEKVSLVFMLAVPNQDQQATKQLFRELSSISEQPRLIKKLTEAMSIDQFLSLLNK</sequence>
<feature type="domain" description="PTS EIIB type-2" evidence="4">
    <location>
        <begin position="415"/>
        <end position="505"/>
    </location>
</feature>
<dbReference type="Proteomes" id="UP000663981">
    <property type="component" value="Unassembled WGS sequence"/>
</dbReference>
<proteinExistence type="predicted"/>
<dbReference type="EMBL" id="JAGDEL010000011">
    <property type="protein sequence ID" value="MBO1513013.1"/>
    <property type="molecule type" value="Genomic_DNA"/>
</dbReference>
<dbReference type="SUPFAM" id="SSF52794">
    <property type="entry name" value="PTS system IIB component-like"/>
    <property type="match status" value="1"/>
</dbReference>
<dbReference type="PROSITE" id="PS51099">
    <property type="entry name" value="PTS_EIIB_TYPE_2"/>
    <property type="match status" value="1"/>
</dbReference>
<evidence type="ECO:0000259" key="3">
    <source>
        <dbReference type="PROSITE" id="PS51094"/>
    </source>
</evidence>
<evidence type="ECO:0000259" key="4">
    <source>
        <dbReference type="PROSITE" id="PS51099"/>
    </source>
</evidence>
<gene>
    <name evidence="6" type="ORF">I7822_15255</name>
</gene>
<dbReference type="InterPro" id="IPR050661">
    <property type="entry name" value="BglG_antiterminators"/>
</dbReference>
<dbReference type="Pfam" id="PF00359">
    <property type="entry name" value="PTS_EIIA_2"/>
    <property type="match status" value="1"/>
</dbReference>
<dbReference type="SUPFAM" id="SSF55804">
    <property type="entry name" value="Phoshotransferase/anion transport protein"/>
    <property type="match status" value="1"/>
</dbReference>
<dbReference type="InterPro" id="IPR013011">
    <property type="entry name" value="PTS_EIIB_2"/>
</dbReference>
<dbReference type="CDD" id="cd00211">
    <property type="entry name" value="PTS_IIA_fru"/>
    <property type="match status" value="1"/>
</dbReference>
<dbReference type="PROSITE" id="PS51372">
    <property type="entry name" value="PRD_2"/>
    <property type="match status" value="2"/>
</dbReference>
<dbReference type="InterPro" id="IPR036095">
    <property type="entry name" value="PTS_EIIB-like_sf"/>
</dbReference>
<dbReference type="InterPro" id="IPR036388">
    <property type="entry name" value="WH-like_DNA-bd_sf"/>
</dbReference>
<dbReference type="InterPro" id="IPR016152">
    <property type="entry name" value="PTrfase/Anion_transptr"/>
</dbReference>
<dbReference type="PANTHER" id="PTHR30185:SF12">
    <property type="entry name" value="TRANSCRIPTIONAL REGULATOR MANR"/>
    <property type="match status" value="1"/>
</dbReference>
<keyword evidence="1" id="KW-0808">Transferase</keyword>
<dbReference type="Pfam" id="PF08279">
    <property type="entry name" value="HTH_11"/>
    <property type="match status" value="1"/>
</dbReference>
<dbReference type="CDD" id="cd05568">
    <property type="entry name" value="PTS_IIB_bgl_like"/>
    <property type="match status" value="1"/>
</dbReference>
<accession>A0ABS3N4A7</accession>
<dbReference type="Pfam" id="PF00874">
    <property type="entry name" value="PRD"/>
    <property type="match status" value="2"/>
</dbReference>
<protein>
    <submittedName>
        <fullName evidence="6">BglG family transcription antiterminator</fullName>
    </submittedName>
</protein>
<dbReference type="InterPro" id="IPR036390">
    <property type="entry name" value="WH_DNA-bd_sf"/>
</dbReference>
<keyword evidence="7" id="KW-1185">Reference proteome</keyword>
<dbReference type="PROSITE" id="PS00372">
    <property type="entry name" value="PTS_EIIA_TYPE_2_HIS"/>
    <property type="match status" value="1"/>
</dbReference>
<dbReference type="InterPro" id="IPR036634">
    <property type="entry name" value="PRD_sf"/>
</dbReference>
<dbReference type="Gene3D" id="3.40.50.2300">
    <property type="match status" value="1"/>
</dbReference>
<organism evidence="6 7">
    <name type="scientific">Metabacillus bambusae</name>
    <dbReference type="NCBI Taxonomy" id="2795218"/>
    <lineage>
        <taxon>Bacteria</taxon>
        <taxon>Bacillati</taxon>
        <taxon>Bacillota</taxon>
        <taxon>Bacilli</taxon>
        <taxon>Bacillales</taxon>
        <taxon>Bacillaceae</taxon>
        <taxon>Metabacillus</taxon>
    </lineage>
</organism>
<feature type="domain" description="PRD" evidence="5">
    <location>
        <begin position="187"/>
        <end position="292"/>
    </location>
</feature>
<dbReference type="Gene3D" id="1.10.1790.10">
    <property type="entry name" value="PRD domain"/>
    <property type="match status" value="2"/>
</dbReference>
<reference evidence="6 7" key="1">
    <citation type="submission" date="2021-03" db="EMBL/GenBank/DDBJ databases">
        <title>Whole genome sequence of Metabacillus bambusae BG109.</title>
        <authorList>
            <person name="Jeong J.W."/>
        </authorList>
    </citation>
    <scope>NUCLEOTIDE SEQUENCE [LARGE SCALE GENOMIC DNA]</scope>
    <source>
        <strain evidence="6 7">BG109</strain>
    </source>
</reference>
<evidence type="ECO:0000256" key="1">
    <source>
        <dbReference type="ARBA" id="ARBA00022679"/>
    </source>
</evidence>
<comment type="caution">
    <text evidence="6">The sequence shown here is derived from an EMBL/GenBank/DDBJ whole genome shotgun (WGS) entry which is preliminary data.</text>
</comment>
<dbReference type="SUPFAM" id="SSF46785">
    <property type="entry name" value="Winged helix' DNA-binding domain"/>
    <property type="match status" value="2"/>
</dbReference>
<feature type="domain" description="PRD" evidence="5">
    <location>
        <begin position="303"/>
        <end position="410"/>
    </location>
</feature>
<dbReference type="PROSITE" id="PS51094">
    <property type="entry name" value="PTS_EIIA_TYPE_2"/>
    <property type="match status" value="1"/>
</dbReference>
<dbReference type="Gene3D" id="3.40.930.10">
    <property type="entry name" value="Mannitol-specific EII, Chain A"/>
    <property type="match status" value="1"/>
</dbReference>
<dbReference type="SUPFAM" id="SSF63520">
    <property type="entry name" value="PTS-regulatory domain, PRD"/>
    <property type="match status" value="2"/>
</dbReference>
<dbReference type="Gene3D" id="1.10.10.10">
    <property type="entry name" value="Winged helix-like DNA-binding domain superfamily/Winged helix DNA-binding domain"/>
    <property type="match status" value="2"/>
</dbReference>
<dbReference type="InterPro" id="IPR013196">
    <property type="entry name" value="HTH_11"/>
</dbReference>
<evidence type="ECO:0000313" key="6">
    <source>
        <dbReference type="EMBL" id="MBO1513013.1"/>
    </source>
</evidence>
<dbReference type="PANTHER" id="PTHR30185">
    <property type="entry name" value="CRYPTIC BETA-GLUCOSIDE BGL OPERON ANTITERMINATOR"/>
    <property type="match status" value="1"/>
</dbReference>
<evidence type="ECO:0000313" key="7">
    <source>
        <dbReference type="Proteomes" id="UP000663981"/>
    </source>
</evidence>
<feature type="domain" description="PTS EIIA type-2" evidence="3">
    <location>
        <begin position="515"/>
        <end position="653"/>
    </location>
</feature>
<dbReference type="InterPro" id="IPR002178">
    <property type="entry name" value="PTS_EIIA_type-2_dom"/>
</dbReference>
<name>A0ABS3N4A7_9BACI</name>
<evidence type="ECO:0000256" key="2">
    <source>
        <dbReference type="ARBA" id="ARBA00022737"/>
    </source>
</evidence>
<evidence type="ECO:0000259" key="5">
    <source>
        <dbReference type="PROSITE" id="PS51372"/>
    </source>
</evidence>
<keyword evidence="2" id="KW-0677">Repeat</keyword>